<keyword evidence="4 8" id="KW-0812">Transmembrane</keyword>
<keyword evidence="10" id="KW-1185">Reference proteome</keyword>
<evidence type="ECO:0000313" key="10">
    <source>
        <dbReference type="Proteomes" id="UP000578819"/>
    </source>
</evidence>
<dbReference type="PANTHER" id="PTHR34584">
    <property type="entry name" value="NA(+)/H(+) ANTIPORTER SUBUNIT E1"/>
    <property type="match status" value="1"/>
</dbReference>
<keyword evidence="5 8" id="KW-1133">Transmembrane helix</keyword>
<feature type="compositionally biased region" description="Pro residues" evidence="7">
    <location>
        <begin position="1"/>
        <end position="12"/>
    </location>
</feature>
<dbReference type="GO" id="GO:0008324">
    <property type="term" value="F:monoatomic cation transmembrane transporter activity"/>
    <property type="evidence" value="ECO:0007669"/>
    <property type="project" value="InterPro"/>
</dbReference>
<comment type="caution">
    <text evidence="9">The sequence shown here is derived from an EMBL/GenBank/DDBJ whole genome shotgun (WGS) entry which is preliminary data.</text>
</comment>
<evidence type="ECO:0000256" key="7">
    <source>
        <dbReference type="SAM" id="MobiDB-lite"/>
    </source>
</evidence>
<comment type="subcellular location">
    <subcellularLocation>
        <location evidence="1">Cell membrane</location>
        <topology evidence="1">Multi-pass membrane protein</topology>
    </subcellularLocation>
</comment>
<accession>A0A7W7WN09</accession>
<gene>
    <name evidence="9" type="ORF">FHR38_001098</name>
</gene>
<evidence type="ECO:0000256" key="3">
    <source>
        <dbReference type="ARBA" id="ARBA00022475"/>
    </source>
</evidence>
<evidence type="ECO:0000256" key="5">
    <source>
        <dbReference type="ARBA" id="ARBA00022989"/>
    </source>
</evidence>
<keyword evidence="3" id="KW-1003">Cell membrane</keyword>
<sequence>MTPPPSEPPAQPPSAGEPLVPPVADERERSELSKTPVIESPLTELEPETPRFVPPRTRWRDQAVAVGWLVLVWNLLFGEFTWGNIVGGLAVALMVLLFFPLPPVTFEGRLRPVGLVRFAVRFIYDLVTASVHVAWTALRPGYQPRNAIIAVPLRVRSDLNLTLTAEAVSLVPGSLIVEVDRKAGVLFVHVLDVRGPEDIERARQDVLDLEARILRAVGSKAELRQLQQSPPDRGAIV</sequence>
<evidence type="ECO:0000256" key="4">
    <source>
        <dbReference type="ARBA" id="ARBA00022692"/>
    </source>
</evidence>
<dbReference type="EMBL" id="JACHJW010000001">
    <property type="protein sequence ID" value="MBB4957365.1"/>
    <property type="molecule type" value="Genomic_DNA"/>
</dbReference>
<dbReference type="NCBIfam" id="NF006521">
    <property type="entry name" value="PRK08965.1-5"/>
    <property type="match status" value="1"/>
</dbReference>
<evidence type="ECO:0000313" key="9">
    <source>
        <dbReference type="EMBL" id="MBB4957365.1"/>
    </source>
</evidence>
<dbReference type="InterPro" id="IPR002758">
    <property type="entry name" value="Cation_antiport_E"/>
</dbReference>
<proteinExistence type="inferred from homology"/>
<dbReference type="GO" id="GO:0005886">
    <property type="term" value="C:plasma membrane"/>
    <property type="evidence" value="ECO:0007669"/>
    <property type="project" value="UniProtKB-SubCell"/>
</dbReference>
<keyword evidence="6 8" id="KW-0472">Membrane</keyword>
<dbReference type="Pfam" id="PF01899">
    <property type="entry name" value="MNHE"/>
    <property type="match status" value="1"/>
</dbReference>
<comment type="similarity">
    <text evidence="2">Belongs to the CPA3 antiporters (TC 2.A.63) subunit E family.</text>
</comment>
<dbReference type="AlphaFoldDB" id="A0A7W7WN09"/>
<dbReference type="Proteomes" id="UP000578819">
    <property type="component" value="Unassembled WGS sequence"/>
</dbReference>
<feature type="transmembrane region" description="Helical" evidence="8">
    <location>
        <begin position="82"/>
        <end position="101"/>
    </location>
</feature>
<name>A0A7W7WN09_9ACTN</name>
<reference evidence="9 10" key="1">
    <citation type="submission" date="2020-08" db="EMBL/GenBank/DDBJ databases">
        <title>Sequencing the genomes of 1000 actinobacteria strains.</title>
        <authorList>
            <person name="Klenk H.-P."/>
        </authorList>
    </citation>
    <scope>NUCLEOTIDE SEQUENCE [LARGE SCALE GENOMIC DNA]</scope>
    <source>
        <strain evidence="9 10">DSM 45886</strain>
    </source>
</reference>
<protein>
    <submittedName>
        <fullName evidence="9">Multicomponent Na+:H+ antiporter subunit E</fullName>
    </submittedName>
</protein>
<evidence type="ECO:0000256" key="1">
    <source>
        <dbReference type="ARBA" id="ARBA00004651"/>
    </source>
</evidence>
<dbReference type="RefSeq" id="WP_376771385.1">
    <property type="nucleotide sequence ID" value="NZ_JACHJW010000001.1"/>
</dbReference>
<dbReference type="PANTHER" id="PTHR34584:SF1">
    <property type="entry name" value="NA(+)_H(+) ANTIPORTER SUBUNIT E1"/>
    <property type="match status" value="1"/>
</dbReference>
<evidence type="ECO:0000256" key="8">
    <source>
        <dbReference type="SAM" id="Phobius"/>
    </source>
</evidence>
<evidence type="ECO:0000256" key="2">
    <source>
        <dbReference type="ARBA" id="ARBA00006228"/>
    </source>
</evidence>
<evidence type="ECO:0000256" key="6">
    <source>
        <dbReference type="ARBA" id="ARBA00023136"/>
    </source>
</evidence>
<feature type="region of interest" description="Disordered" evidence="7">
    <location>
        <begin position="1"/>
        <end position="39"/>
    </location>
</feature>
<organism evidence="9 10">
    <name type="scientific">Micromonospora polyrhachis</name>
    <dbReference type="NCBI Taxonomy" id="1282883"/>
    <lineage>
        <taxon>Bacteria</taxon>
        <taxon>Bacillati</taxon>
        <taxon>Actinomycetota</taxon>
        <taxon>Actinomycetes</taxon>
        <taxon>Micromonosporales</taxon>
        <taxon>Micromonosporaceae</taxon>
        <taxon>Micromonospora</taxon>
    </lineage>
</organism>